<dbReference type="EMBL" id="JAGGJC010000005">
    <property type="protein sequence ID" value="MDN7130360.1"/>
    <property type="molecule type" value="Genomic_DNA"/>
</dbReference>
<dbReference type="SUPFAM" id="SSF89550">
    <property type="entry name" value="PHP domain-like"/>
    <property type="match status" value="1"/>
</dbReference>
<dbReference type="RefSeq" id="WP_301721761.1">
    <property type="nucleotide sequence ID" value="NZ_JAGGJC010000005.1"/>
</dbReference>
<evidence type="ECO:0000313" key="2">
    <source>
        <dbReference type="EMBL" id="MDN7130360.1"/>
    </source>
</evidence>
<dbReference type="CDD" id="cd07438">
    <property type="entry name" value="PHP_HisPPase_AMP"/>
    <property type="match status" value="1"/>
</dbReference>
<organism evidence="2 3">
    <name type="scientific">Pseudidiomarina terrestris</name>
    <dbReference type="NCBI Taxonomy" id="2820060"/>
    <lineage>
        <taxon>Bacteria</taxon>
        <taxon>Pseudomonadati</taxon>
        <taxon>Pseudomonadota</taxon>
        <taxon>Gammaproteobacteria</taxon>
        <taxon>Alteromonadales</taxon>
        <taxon>Idiomarinaceae</taxon>
        <taxon>Pseudidiomarina</taxon>
    </lineage>
</organism>
<dbReference type="InterPro" id="IPR016195">
    <property type="entry name" value="Pol/histidinol_Pase-like"/>
</dbReference>
<dbReference type="Gene3D" id="1.10.150.650">
    <property type="match status" value="1"/>
</dbReference>
<sequence>MNQASKHLYDLHCHSHFSDGELAPADLVQRAAAHGVTHLALTDHDTVAGLEQAAEAIAAHELELELISGVEITCRWQGFEIHLVGLQVDAEHPALLDLLQRQQQLRHQRYQTMLEKLHKAGIDVTPPMAAELTMPTRKHLAEALVEQGWVKDFESAFQRYLGKGQQAYVATDWSDLESAIAAVHAAGGKAVLAHPHAYQLSNKWLRKLLREAKNYGLDGLEVAISQQSPGQRLALATMAKELGLAASAGSDFHGPRPWRELGKNLCLPPDTVPIWSQWSPSTV</sequence>
<evidence type="ECO:0000259" key="1">
    <source>
        <dbReference type="SMART" id="SM00481"/>
    </source>
</evidence>
<protein>
    <submittedName>
        <fullName evidence="2">PHP domain-containing protein</fullName>
    </submittedName>
</protein>
<dbReference type="SMART" id="SM00481">
    <property type="entry name" value="POLIIIAc"/>
    <property type="match status" value="1"/>
</dbReference>
<proteinExistence type="predicted"/>
<name>A0ABT8MK85_9GAMM</name>
<comment type="caution">
    <text evidence="2">The sequence shown here is derived from an EMBL/GenBank/DDBJ whole genome shotgun (WGS) entry which is preliminary data.</text>
</comment>
<dbReference type="InterPro" id="IPR003141">
    <property type="entry name" value="Pol/His_phosphatase_N"/>
</dbReference>
<dbReference type="PANTHER" id="PTHR42924">
    <property type="entry name" value="EXONUCLEASE"/>
    <property type="match status" value="1"/>
</dbReference>
<dbReference type="Pfam" id="PF02811">
    <property type="entry name" value="PHP"/>
    <property type="match status" value="1"/>
</dbReference>
<dbReference type="InterPro" id="IPR004013">
    <property type="entry name" value="PHP_dom"/>
</dbReference>
<reference evidence="2 3" key="1">
    <citation type="submission" date="2021-03" db="EMBL/GenBank/DDBJ databases">
        <title>Pseudidiomarina terrestris, a new bacterium isolated from saline soil.</title>
        <authorList>
            <person name="Galisteo C."/>
            <person name="De La Haba R."/>
            <person name="Sanchez-Porro C."/>
            <person name="Ventosa A."/>
        </authorList>
    </citation>
    <scope>NUCLEOTIDE SEQUENCE [LARGE SCALE GENOMIC DNA]</scope>
    <source>
        <strain evidence="3">1APR75-15</strain>
    </source>
</reference>
<dbReference type="PANTHER" id="PTHR42924:SF3">
    <property type="entry name" value="POLYMERASE_HISTIDINOL PHOSPHATASE N-TERMINAL DOMAIN-CONTAINING PROTEIN"/>
    <property type="match status" value="1"/>
</dbReference>
<accession>A0ABT8MK85</accession>
<keyword evidence="3" id="KW-1185">Reference proteome</keyword>
<dbReference type="Gene3D" id="3.20.20.140">
    <property type="entry name" value="Metal-dependent hydrolases"/>
    <property type="match status" value="1"/>
</dbReference>
<feature type="domain" description="Polymerase/histidinol phosphatase N-terminal" evidence="1">
    <location>
        <begin position="9"/>
        <end position="76"/>
    </location>
</feature>
<dbReference type="Proteomes" id="UP001169491">
    <property type="component" value="Unassembled WGS sequence"/>
</dbReference>
<gene>
    <name evidence="2" type="ORF">J6I92_10785</name>
</gene>
<evidence type="ECO:0000313" key="3">
    <source>
        <dbReference type="Proteomes" id="UP001169491"/>
    </source>
</evidence>
<dbReference type="InterPro" id="IPR052018">
    <property type="entry name" value="PHP_domain"/>
</dbReference>